<dbReference type="EnsemblPlants" id="evm.model.03.1007">
    <property type="protein sequence ID" value="cds.evm.model.03.1007"/>
    <property type="gene ID" value="evm.TU.03.1007"/>
</dbReference>
<dbReference type="Proteomes" id="UP000596661">
    <property type="component" value="Chromosome 3"/>
</dbReference>
<dbReference type="PANTHER" id="PTHR37610">
    <property type="entry name" value="CCHC-TYPE DOMAIN-CONTAINING PROTEIN"/>
    <property type="match status" value="1"/>
</dbReference>
<evidence type="ECO:0000313" key="4">
    <source>
        <dbReference type="Proteomes" id="UP000596661"/>
    </source>
</evidence>
<reference evidence="3" key="1">
    <citation type="submission" date="2018-11" db="EMBL/GenBank/DDBJ databases">
        <authorList>
            <person name="Grassa J C."/>
        </authorList>
    </citation>
    <scope>NUCLEOTIDE SEQUENCE [LARGE SCALE GENOMIC DNA]</scope>
</reference>
<proteinExistence type="predicted"/>
<dbReference type="Gramene" id="evm.model.03.1007">
    <property type="protein sequence ID" value="cds.evm.model.03.1007"/>
    <property type="gene ID" value="evm.TU.03.1007"/>
</dbReference>
<feature type="region of interest" description="Disordered" evidence="1">
    <location>
        <begin position="190"/>
        <end position="223"/>
    </location>
</feature>
<accession>A0A803P3L6</accession>
<evidence type="ECO:0000313" key="3">
    <source>
        <dbReference type="EnsemblPlants" id="cds.evm.model.03.1007"/>
    </source>
</evidence>
<dbReference type="InterPro" id="IPR005162">
    <property type="entry name" value="Retrotrans_gag_dom"/>
</dbReference>
<feature type="compositionally biased region" description="Low complexity" evidence="1">
    <location>
        <begin position="202"/>
        <end position="219"/>
    </location>
</feature>
<organism evidence="3 4">
    <name type="scientific">Cannabis sativa</name>
    <name type="common">Hemp</name>
    <name type="synonym">Marijuana</name>
    <dbReference type="NCBI Taxonomy" id="3483"/>
    <lineage>
        <taxon>Eukaryota</taxon>
        <taxon>Viridiplantae</taxon>
        <taxon>Streptophyta</taxon>
        <taxon>Embryophyta</taxon>
        <taxon>Tracheophyta</taxon>
        <taxon>Spermatophyta</taxon>
        <taxon>Magnoliopsida</taxon>
        <taxon>eudicotyledons</taxon>
        <taxon>Gunneridae</taxon>
        <taxon>Pentapetalae</taxon>
        <taxon>rosids</taxon>
        <taxon>fabids</taxon>
        <taxon>Rosales</taxon>
        <taxon>Cannabaceae</taxon>
        <taxon>Cannabis</taxon>
    </lineage>
</organism>
<dbReference type="Pfam" id="PF03732">
    <property type="entry name" value="Retrotrans_gag"/>
    <property type="match status" value="1"/>
</dbReference>
<reference evidence="3" key="2">
    <citation type="submission" date="2021-03" db="UniProtKB">
        <authorList>
            <consortium name="EnsemblPlants"/>
        </authorList>
    </citation>
    <scope>IDENTIFICATION</scope>
</reference>
<dbReference type="PANTHER" id="PTHR37610:SF97">
    <property type="entry name" value="RETROTRANSPOSON GAG DOMAIN-CONTAINING PROTEIN"/>
    <property type="match status" value="1"/>
</dbReference>
<evidence type="ECO:0000259" key="2">
    <source>
        <dbReference type="Pfam" id="PF03732"/>
    </source>
</evidence>
<feature type="domain" description="Retrotransposon gag" evidence="2">
    <location>
        <begin position="35"/>
        <end position="139"/>
    </location>
</feature>
<dbReference type="EMBL" id="UZAU01000279">
    <property type="status" value="NOT_ANNOTATED_CDS"/>
    <property type="molecule type" value="Genomic_DNA"/>
</dbReference>
<sequence length="290" mass="32286">MMFPVRSSSAPAIILASSWCPPSSMTRCNNMVMSWLVNFVSAEIAQSIMHFDLATGMWQDLGERFNEANGPRIFQLRTQLTRLYQGDQSVTSYFTKLKSLCDELKEFQPITTCICGAMKAFLDYYSQNQVLQFLTGLNESYALHASRTDPTVPATASNMAVIPSLYNIQPTVNIPSAPIEHIRKTIPPVNKTLSPTENMQQTESTVNTTPATTEPTQHTKAPMTIPPAPTDPTHQTKHGQLIKKPSHLDGYVCHKASTVHPIEPFLFYIKLHLGFRVAVLAAYSEIKPQS</sequence>
<keyword evidence="4" id="KW-1185">Reference proteome</keyword>
<evidence type="ECO:0000256" key="1">
    <source>
        <dbReference type="SAM" id="MobiDB-lite"/>
    </source>
</evidence>
<feature type="compositionally biased region" description="Polar residues" evidence="1">
    <location>
        <begin position="191"/>
        <end position="201"/>
    </location>
</feature>
<dbReference type="AlphaFoldDB" id="A0A803P3L6"/>
<name>A0A803P3L6_CANSA</name>
<protein>
    <recommendedName>
        <fullName evidence="2">Retrotransposon gag domain-containing protein</fullName>
    </recommendedName>
</protein>